<dbReference type="RefSeq" id="WP_119320517.1">
    <property type="nucleotide sequence ID" value="NZ_AP025739.1"/>
</dbReference>
<evidence type="ECO:0000313" key="3">
    <source>
        <dbReference type="Proteomes" id="UP000287394"/>
    </source>
</evidence>
<organism evidence="2 3">
    <name type="scientific">Capsulimonas corticalis</name>
    <dbReference type="NCBI Taxonomy" id="2219043"/>
    <lineage>
        <taxon>Bacteria</taxon>
        <taxon>Bacillati</taxon>
        <taxon>Armatimonadota</taxon>
        <taxon>Armatimonadia</taxon>
        <taxon>Capsulimonadales</taxon>
        <taxon>Capsulimonadaceae</taxon>
        <taxon>Capsulimonas</taxon>
    </lineage>
</organism>
<dbReference type="KEGG" id="ccot:CCAX7_29550"/>
<proteinExistence type="predicted"/>
<evidence type="ECO:0000313" key="2">
    <source>
        <dbReference type="EMBL" id="BDI30904.1"/>
    </source>
</evidence>
<gene>
    <name evidence="2" type="ORF">CCAX7_29550</name>
</gene>
<name>A0A402CT00_9BACT</name>
<evidence type="ECO:0000259" key="1">
    <source>
        <dbReference type="Pfam" id="PF09992"/>
    </source>
</evidence>
<dbReference type="InterPro" id="IPR018711">
    <property type="entry name" value="NAGPA"/>
</dbReference>
<dbReference type="AlphaFoldDB" id="A0A402CT00"/>
<sequence>MEPVRNQPFRRPYGRRRGFAILSLIIAPACFAGCTSPGASAGKTATPEAAAPQSRVTLGAGVTYVALPIGANEGVNLLDIDLGAGGRAVITTSNVRLAGGEVVGDSLLPREWLDKRKALGAVNGGYFGRDHSDAKEIIGLLVQGGRVRHTAPLLTGHGSATLSAGQYVRSAFGLSANGTPSIVWAATDPANPQRVLQYDSPTPSGPSDGVPWRIHNAVGCGPMLIHNGAIVVTDRKERLASDGALPRTFLAYDGAPGRPRHLLVGIASAITFADLAQFLTAYFPKAHGTRAEAAMCLDGGASTQMSVRDASGVQSPRDTGVTVPTSIVVTPSNRG</sequence>
<dbReference type="Pfam" id="PF09992">
    <property type="entry name" value="NAGPA"/>
    <property type="match status" value="1"/>
</dbReference>
<accession>A0A402CT00</accession>
<dbReference type="Proteomes" id="UP000287394">
    <property type="component" value="Chromosome"/>
</dbReference>
<keyword evidence="3" id="KW-1185">Reference proteome</keyword>
<reference evidence="2 3" key="1">
    <citation type="journal article" date="2019" name="Int. J. Syst. Evol. Microbiol.">
        <title>Capsulimonas corticalis gen. nov., sp. nov., an aerobic capsulated bacterium, of a novel bacterial order, Capsulimonadales ord. nov., of the class Armatimonadia of the phylum Armatimonadetes.</title>
        <authorList>
            <person name="Li J."/>
            <person name="Kudo C."/>
            <person name="Tonouchi A."/>
        </authorList>
    </citation>
    <scope>NUCLEOTIDE SEQUENCE [LARGE SCALE GENOMIC DNA]</scope>
    <source>
        <strain evidence="2 3">AX-7</strain>
    </source>
</reference>
<feature type="domain" description="Phosphodiester glycosidase" evidence="1">
    <location>
        <begin position="118"/>
        <end position="330"/>
    </location>
</feature>
<protein>
    <recommendedName>
        <fullName evidence="1">Phosphodiester glycosidase domain-containing protein</fullName>
    </recommendedName>
</protein>
<dbReference type="OrthoDB" id="9809781at2"/>
<dbReference type="EMBL" id="AP025739">
    <property type="protein sequence ID" value="BDI30904.1"/>
    <property type="molecule type" value="Genomic_DNA"/>
</dbReference>